<dbReference type="Gene3D" id="3.30.460.40">
    <property type="match status" value="1"/>
</dbReference>
<evidence type="ECO:0000313" key="1">
    <source>
        <dbReference type="EMBL" id="HIH21139.1"/>
    </source>
</evidence>
<comment type="caution">
    <text evidence="1">The sequence shown here is derived from an EMBL/GenBank/DDBJ whole genome shotgun (WGS) entry which is preliminary data.</text>
</comment>
<dbReference type="SUPFAM" id="SSF81301">
    <property type="entry name" value="Nucleotidyltransferase"/>
    <property type="match status" value="1"/>
</dbReference>
<organism evidence="1 2">
    <name type="scientific">Candidatus Iainarchaeum sp</name>
    <dbReference type="NCBI Taxonomy" id="3101447"/>
    <lineage>
        <taxon>Archaea</taxon>
        <taxon>Candidatus Iainarchaeota</taxon>
        <taxon>Candidatus Iainarchaeia</taxon>
        <taxon>Candidatus Iainarchaeales</taxon>
        <taxon>Candidatus Iainarchaeaceae</taxon>
        <taxon>Candidatus Iainarchaeum</taxon>
    </lineage>
</organism>
<dbReference type="InterPro" id="IPR018700">
    <property type="entry name" value="DUF2204"/>
</dbReference>
<dbReference type="EMBL" id="DUFW01000005">
    <property type="protein sequence ID" value="HIH21139.1"/>
    <property type="molecule type" value="Genomic_DNA"/>
</dbReference>
<proteinExistence type="predicted"/>
<dbReference type="Pfam" id="PF09970">
    <property type="entry name" value="DUF2204"/>
    <property type="match status" value="1"/>
</dbReference>
<evidence type="ECO:0008006" key="3">
    <source>
        <dbReference type="Google" id="ProtNLM"/>
    </source>
</evidence>
<accession>A0A7J4JWV3</accession>
<sequence>MELEFRKGKIVFNKELSQLDRLVLRFVKILEKARIDYVIISGYIAILFGRSRNTEDVDLFIEEMPFEKFKDFWEELEKEGFECINAFEPESAYYDYLKEMLALRFAEKGNFEPNFELKFPKTDLNQYSLKNKIIVEIGNETLNTSKMELQIAFKLYLGSDKDIEDAIHLWEVFKGQLNMELFGGFVKRLNVEHKVKLLE</sequence>
<dbReference type="Proteomes" id="UP000590964">
    <property type="component" value="Unassembled WGS sequence"/>
</dbReference>
<reference evidence="2" key="1">
    <citation type="journal article" date="2020" name="bioRxiv">
        <title>A rank-normalized archaeal taxonomy based on genome phylogeny resolves widespread incomplete and uneven classifications.</title>
        <authorList>
            <person name="Rinke C."/>
            <person name="Chuvochina M."/>
            <person name="Mussig A.J."/>
            <person name="Chaumeil P.-A."/>
            <person name="Waite D.W."/>
            <person name="Whitman W.B."/>
            <person name="Parks D.H."/>
            <person name="Hugenholtz P."/>
        </authorList>
    </citation>
    <scope>NUCLEOTIDE SEQUENCE [LARGE SCALE GENOMIC DNA]</scope>
</reference>
<dbReference type="AlphaFoldDB" id="A0A7J4JWV3"/>
<name>A0A7J4JWV3_9ARCH</name>
<evidence type="ECO:0000313" key="2">
    <source>
        <dbReference type="Proteomes" id="UP000590964"/>
    </source>
</evidence>
<protein>
    <recommendedName>
        <fullName evidence="3">Nucleotidyltransferase family protein</fullName>
    </recommendedName>
</protein>
<dbReference type="InterPro" id="IPR043519">
    <property type="entry name" value="NT_sf"/>
</dbReference>
<gene>
    <name evidence="1" type="ORF">HA222_00550</name>
</gene>